<dbReference type="EMBL" id="MF979564">
    <property type="protein sequence ID" value="ATS94018.1"/>
    <property type="molecule type" value="Genomic_DNA"/>
</dbReference>
<dbReference type="Proteomes" id="UP000240663">
    <property type="component" value="Segment"/>
</dbReference>
<keyword evidence="2" id="KW-1185">Reference proteome</keyword>
<accession>A0A2D2W6V0</accession>
<gene>
    <name evidence="1" type="ORF">P13BB106kb_p034</name>
</gene>
<evidence type="ECO:0000313" key="2">
    <source>
        <dbReference type="Proteomes" id="UP000240663"/>
    </source>
</evidence>
<name>A0A2D2W6V0_9CAUD</name>
<evidence type="ECO:0000313" key="1">
    <source>
        <dbReference type="EMBL" id="ATS94018.1"/>
    </source>
</evidence>
<reference evidence="1 2" key="1">
    <citation type="submission" date="2017-09" db="EMBL/GenBank/DDBJ databases">
        <title>Complete genome sequence of bacteriophage (DU_PP_V) infecting Pectobacterium spp.</title>
        <authorList>
            <person name="Park T.-H."/>
        </authorList>
    </citation>
    <scope>NUCLEOTIDE SEQUENCE [LARGE SCALE GENOMIC DNA]</scope>
</reference>
<proteinExistence type="predicted"/>
<organism evidence="1 2">
    <name type="scientific">Pectobacterium phage DU_PP_V</name>
    <dbReference type="NCBI Taxonomy" id="2041492"/>
    <lineage>
        <taxon>Viruses</taxon>
        <taxon>Duplodnaviria</taxon>
        <taxon>Heunggongvirae</taxon>
        <taxon>Uroviricota</taxon>
        <taxon>Caudoviricetes</taxon>
        <taxon>Demerecviridae</taxon>
        <taxon>Mccorquodalevirinae</taxon>
        <taxon>Hongcheonvirus</taxon>
        <taxon>Hongcheonvirus DUPPV</taxon>
    </lineage>
</organism>
<sequence length="206" mass="24279">MRIISSFTDVYDLQHSMFDRSRQWVRKSEDYSLPYEDAKKSVFPFVHIRITNGSFIVTPMFIYGEVHWLYAISSWTLGDFRTFSKEKALNYLKEHNESIGFFAKDKLENLSISSEQLKRFVEYKEPIVLVNKTNGWDNTITVTTNPRLIDLPWQEIDPNLYRLHQQLESYVFGVIGSPTPETVQVSEKDRLEARGFDTKKSFRNMK</sequence>
<protein>
    <submittedName>
        <fullName evidence="1">DNA polymerase III subunit epsilon</fullName>
    </submittedName>
</protein>